<organism evidence="1 2">
    <name type="scientific">Janibacter indicus</name>
    <dbReference type="NCBI Taxonomy" id="857417"/>
    <lineage>
        <taxon>Bacteria</taxon>
        <taxon>Bacillati</taxon>
        <taxon>Actinomycetota</taxon>
        <taxon>Actinomycetes</taxon>
        <taxon>Micrococcales</taxon>
        <taxon>Intrasporangiaceae</taxon>
        <taxon>Janibacter</taxon>
    </lineage>
</organism>
<accession>A0A1W2BFU1</accession>
<protein>
    <submittedName>
        <fullName evidence="1">Uncharacterized protein</fullName>
    </submittedName>
</protein>
<dbReference type="EMBL" id="FWXN01000008">
    <property type="protein sequence ID" value="SMC71731.1"/>
    <property type="molecule type" value="Genomic_DNA"/>
</dbReference>
<evidence type="ECO:0000313" key="1">
    <source>
        <dbReference type="EMBL" id="SMC71731.1"/>
    </source>
</evidence>
<name>A0A1W2BFU1_9MICO</name>
<reference evidence="1 2" key="1">
    <citation type="submission" date="2017-04" db="EMBL/GenBank/DDBJ databases">
        <authorList>
            <person name="Afonso C.L."/>
            <person name="Miller P.J."/>
            <person name="Scott M.A."/>
            <person name="Spackman E."/>
            <person name="Goraichik I."/>
            <person name="Dimitrov K.M."/>
            <person name="Suarez D.L."/>
            <person name="Swayne D.E."/>
        </authorList>
    </citation>
    <scope>NUCLEOTIDE SEQUENCE [LARGE SCALE GENOMIC DNA]</scope>
    <source>
        <strain evidence="1 2">CGMCC 1.12511</strain>
    </source>
</reference>
<sequence length="98" mass="10670">MTEVHLAEVEEFTVEDVDGNVFSYSALLDCTFSAVVEVQGYVLDGNGEVQMLSEVFYDSIVESTVHLDFSAESDSEFDIVETSSVTIADLVHPCPVGL</sequence>
<evidence type="ECO:0000313" key="2">
    <source>
        <dbReference type="Proteomes" id="UP000192634"/>
    </source>
</evidence>
<gene>
    <name evidence="1" type="ORF">SAMN06296429_10819</name>
</gene>
<dbReference type="AlphaFoldDB" id="A0A1W2BFU1"/>
<dbReference type="Proteomes" id="UP000192634">
    <property type="component" value="Unassembled WGS sequence"/>
</dbReference>
<proteinExistence type="predicted"/>